<reference evidence="7" key="1">
    <citation type="journal article" date="2019" name="Nat. Commun.">
        <title>Expansion of phycobilisome linker gene families in mesophilic red algae.</title>
        <authorList>
            <person name="Lee J."/>
            <person name="Kim D."/>
            <person name="Bhattacharya D."/>
            <person name="Yoon H.S."/>
        </authorList>
    </citation>
    <scope>NUCLEOTIDE SEQUENCE [LARGE SCALE GENOMIC DNA]</scope>
    <source>
        <strain evidence="7">CCMP 1328</strain>
    </source>
</reference>
<proteinExistence type="inferred from homology"/>
<feature type="compositionally biased region" description="Basic and acidic residues" evidence="4">
    <location>
        <begin position="96"/>
        <end position="109"/>
    </location>
</feature>
<evidence type="ECO:0000256" key="4">
    <source>
        <dbReference type="SAM" id="MobiDB-lite"/>
    </source>
</evidence>
<keyword evidence="5" id="KW-0812">Transmembrane</keyword>
<evidence type="ECO:0000256" key="5">
    <source>
        <dbReference type="SAM" id="Phobius"/>
    </source>
</evidence>
<feature type="transmembrane region" description="Helical" evidence="5">
    <location>
        <begin position="14"/>
        <end position="36"/>
    </location>
</feature>
<evidence type="ECO:0000313" key="7">
    <source>
        <dbReference type="Proteomes" id="UP000324585"/>
    </source>
</evidence>
<keyword evidence="3" id="KW-0808">Transferase</keyword>
<accession>A0A5J4YLI5</accession>
<protein>
    <submittedName>
        <fullName evidence="6">Uncharacterized protein</fullName>
    </submittedName>
</protein>
<dbReference type="GO" id="GO:0006487">
    <property type="term" value="P:protein N-linked glycosylation"/>
    <property type="evidence" value="ECO:0007669"/>
    <property type="project" value="TreeGrafter"/>
</dbReference>
<dbReference type="Proteomes" id="UP000324585">
    <property type="component" value="Unassembled WGS sequence"/>
</dbReference>
<keyword evidence="7" id="KW-1185">Reference proteome</keyword>
<dbReference type="GO" id="GO:0000139">
    <property type="term" value="C:Golgi membrane"/>
    <property type="evidence" value="ECO:0007669"/>
    <property type="project" value="TreeGrafter"/>
</dbReference>
<dbReference type="PANTHER" id="PTHR31306:SF4">
    <property type="entry name" value="ALPHA-1,2-GALACTOSYLTRANSFERASE"/>
    <property type="match status" value="1"/>
</dbReference>
<dbReference type="AlphaFoldDB" id="A0A5J4YLI5"/>
<evidence type="ECO:0000256" key="2">
    <source>
        <dbReference type="ARBA" id="ARBA00022676"/>
    </source>
</evidence>
<sequence>MASDTDMKTSLRRAWWRIVFGSCLILFVSFVVGFLHGRASGVRRSRHRHDHAKNLGLIVRSSEQVRRVEDRARQYARWVDFQPEGSEGHGSQNQMHEQDVIDAPNERNERERPQVALVSAYMSSAHDVIQELASDTKAKYAAMHGYAYFFQGTPSDGEFHSSTDRIANALLARWDEAEWLLWADSDVLFTNPDQDLQFLLDMAGGAPDAATEPPCVILAMNALRRRKAEDEGISPAVMLVRTSPQARDFLEDTLRTYKIDAARDSFDPAVVALLKVNPHVLLVEQQILDPYPDSKRLLKYEPRSSASLELSKGRALWDDTPACDTAAGGPDGKAGRCNLLVHLVCANGEIDKHCCNGMAAFYHHVFMERFALHAEGAPPFPPTASGAAAPAIPRWATGCF</sequence>
<evidence type="ECO:0000313" key="6">
    <source>
        <dbReference type="EMBL" id="KAA8492005.1"/>
    </source>
</evidence>
<keyword evidence="2" id="KW-0328">Glycosyltransferase</keyword>
<dbReference type="Pfam" id="PF05637">
    <property type="entry name" value="Glyco_transf_34"/>
    <property type="match status" value="1"/>
</dbReference>
<comment type="caution">
    <text evidence="6">The sequence shown here is derived from an EMBL/GenBank/DDBJ whole genome shotgun (WGS) entry which is preliminary data.</text>
</comment>
<comment type="similarity">
    <text evidence="1">Belongs to the glycosyltransferase 34 family.</text>
</comment>
<dbReference type="InterPro" id="IPR008630">
    <property type="entry name" value="Glyco_trans_34"/>
</dbReference>
<keyword evidence="5" id="KW-0472">Membrane</keyword>
<keyword evidence="5" id="KW-1133">Transmembrane helix</keyword>
<name>A0A5J4YLI5_PORPP</name>
<dbReference type="EMBL" id="VRMN01000011">
    <property type="protein sequence ID" value="KAA8492005.1"/>
    <property type="molecule type" value="Genomic_DNA"/>
</dbReference>
<gene>
    <name evidence="6" type="ORF">FVE85_8487</name>
</gene>
<organism evidence="6 7">
    <name type="scientific">Porphyridium purpureum</name>
    <name type="common">Red alga</name>
    <name type="synonym">Porphyridium cruentum</name>
    <dbReference type="NCBI Taxonomy" id="35688"/>
    <lineage>
        <taxon>Eukaryota</taxon>
        <taxon>Rhodophyta</taxon>
        <taxon>Bangiophyceae</taxon>
        <taxon>Porphyridiales</taxon>
        <taxon>Porphyridiaceae</taxon>
        <taxon>Porphyridium</taxon>
    </lineage>
</organism>
<dbReference type="PANTHER" id="PTHR31306">
    <property type="entry name" value="ALPHA-1,6-MANNOSYLTRANSFERASE MNN11-RELATED"/>
    <property type="match status" value="1"/>
</dbReference>
<evidence type="ECO:0000256" key="3">
    <source>
        <dbReference type="ARBA" id="ARBA00022679"/>
    </source>
</evidence>
<dbReference type="GO" id="GO:0016757">
    <property type="term" value="F:glycosyltransferase activity"/>
    <property type="evidence" value="ECO:0007669"/>
    <property type="project" value="UniProtKB-KW"/>
</dbReference>
<evidence type="ECO:0000256" key="1">
    <source>
        <dbReference type="ARBA" id="ARBA00005664"/>
    </source>
</evidence>
<feature type="region of interest" description="Disordered" evidence="4">
    <location>
        <begin position="82"/>
        <end position="109"/>
    </location>
</feature>
<dbReference type="Gene3D" id="3.90.550.10">
    <property type="entry name" value="Spore Coat Polysaccharide Biosynthesis Protein SpsA, Chain A"/>
    <property type="match status" value="1"/>
</dbReference>
<dbReference type="OrthoDB" id="407658at2759"/>
<dbReference type="InterPro" id="IPR029044">
    <property type="entry name" value="Nucleotide-diphossugar_trans"/>
</dbReference>